<evidence type="ECO:0000256" key="1">
    <source>
        <dbReference type="SAM" id="MobiDB-lite"/>
    </source>
</evidence>
<dbReference type="KEGG" id="amx:AM2010_171"/>
<dbReference type="PATRIC" id="fig|543877.4.peg.172"/>
<evidence type="ECO:0000313" key="2">
    <source>
        <dbReference type="EMBL" id="AKM06260.1"/>
    </source>
</evidence>
<evidence type="ECO:0008006" key="4">
    <source>
        <dbReference type="Google" id="ProtNLM"/>
    </source>
</evidence>
<evidence type="ECO:0000313" key="3">
    <source>
        <dbReference type="Proteomes" id="UP000037643"/>
    </source>
</evidence>
<dbReference type="OrthoDB" id="7282816at2"/>
<feature type="compositionally biased region" description="Low complexity" evidence="1">
    <location>
        <begin position="24"/>
        <end position="35"/>
    </location>
</feature>
<organism evidence="2 3">
    <name type="scientific">Pelagerythrobacter marensis</name>
    <dbReference type="NCBI Taxonomy" id="543877"/>
    <lineage>
        <taxon>Bacteria</taxon>
        <taxon>Pseudomonadati</taxon>
        <taxon>Pseudomonadota</taxon>
        <taxon>Alphaproteobacteria</taxon>
        <taxon>Sphingomonadales</taxon>
        <taxon>Erythrobacteraceae</taxon>
        <taxon>Pelagerythrobacter</taxon>
    </lineage>
</organism>
<keyword evidence="3" id="KW-1185">Reference proteome</keyword>
<feature type="region of interest" description="Disordered" evidence="1">
    <location>
        <begin position="1"/>
        <end position="49"/>
    </location>
</feature>
<reference evidence="2 3" key="1">
    <citation type="submission" date="2015-06" db="EMBL/GenBank/DDBJ databases">
        <authorList>
            <person name="Kim K.M."/>
        </authorList>
    </citation>
    <scope>NUCLEOTIDE SEQUENCE [LARGE SCALE GENOMIC DNA]</scope>
    <source>
        <strain evidence="2 3">KCTC 22370</strain>
    </source>
</reference>
<dbReference type="EMBL" id="CP011805">
    <property type="protein sequence ID" value="AKM06260.1"/>
    <property type="molecule type" value="Genomic_DNA"/>
</dbReference>
<dbReference type="STRING" id="543877.AM2010_171"/>
<gene>
    <name evidence="2" type="ORF">AM2010_171</name>
</gene>
<dbReference type="RefSeq" id="WP_053043821.1">
    <property type="nucleotide sequence ID" value="NZ_CP011805.1"/>
</dbReference>
<proteinExistence type="predicted"/>
<dbReference type="Proteomes" id="UP000037643">
    <property type="component" value="Chromosome"/>
</dbReference>
<protein>
    <recommendedName>
        <fullName evidence="4">LysR family transcriptional regulator</fullName>
    </recommendedName>
</protein>
<accession>A0A0G3X3Z8</accession>
<dbReference type="AlphaFoldDB" id="A0A0G3X3Z8"/>
<name>A0A0G3X3Z8_9SPHN</name>
<feature type="compositionally biased region" description="Low complexity" evidence="1">
    <location>
        <begin position="1"/>
        <end position="17"/>
    </location>
</feature>
<sequence length="240" mass="24956">MSTHPDPSAFAAGAASGPDGGETSAASPASCSAASGGEGGGGGPATRHDGWTLERQAGFLRALSATHSVSAAAKSVGMSRQSAYRLRSRLKGKAFDLAWEVAFHHSYDVLAHAALERALNGVEVPVYFQGEQVGTYRRYDERLTVALLNRFTLGGNPVFGRLGPRAELHARDFEALLARVEAGEAVDTGAPGPDEPGELETILRQSSAKATYSPSATCPSGWSDDELIAALQGLGGESEK</sequence>